<dbReference type="Pfam" id="PF07331">
    <property type="entry name" value="TctB"/>
    <property type="match status" value="1"/>
</dbReference>
<feature type="transmembrane region" description="Helical" evidence="1">
    <location>
        <begin position="141"/>
        <end position="163"/>
    </location>
</feature>
<feature type="transmembrane region" description="Helical" evidence="1">
    <location>
        <begin position="95"/>
        <end position="110"/>
    </location>
</feature>
<sequence length="172" mass="19042">MKNNSRLIVSDLFIGAVFLVLGLIVFYSAWNMPRLESRGVPGYAIPGLVPMILGAGLALCGFLLSLRSIRSGDLSAHFRSLEIPALFRSNEMRRLLTMLALALFYTLGLVGRLPFWIATALFTFAVIFIFEYFISDKQHGLARCVTLAAIEGVLVGIAITWIFQDGFLVRLP</sequence>
<keyword evidence="1" id="KW-1133">Transmembrane helix</keyword>
<dbReference type="Proteomes" id="UP000236745">
    <property type="component" value="Unassembled WGS sequence"/>
</dbReference>
<proteinExistence type="predicted"/>
<reference evidence="3 4" key="1">
    <citation type="submission" date="2016-10" db="EMBL/GenBank/DDBJ databases">
        <authorList>
            <person name="de Groot N.N."/>
        </authorList>
    </citation>
    <scope>NUCLEOTIDE SEQUENCE [LARGE SCALE GENOMIC DNA]</scope>
    <source>
        <strain evidence="3 4">DSM 22012</strain>
    </source>
</reference>
<accession>A0A1H6B5P8</accession>
<feature type="transmembrane region" description="Helical" evidence="1">
    <location>
        <begin position="12"/>
        <end position="30"/>
    </location>
</feature>
<feature type="domain" description="DUF1468" evidence="2">
    <location>
        <begin position="13"/>
        <end position="172"/>
    </location>
</feature>
<keyword evidence="1" id="KW-0812">Transmembrane</keyword>
<gene>
    <name evidence="3" type="ORF">SAMN05444390_102383</name>
</gene>
<name>A0A1H6B5P8_9GAMM</name>
<organism evidence="3 4">
    <name type="scientific">Marinobacterium lutimaris</name>
    <dbReference type="NCBI Taxonomy" id="568106"/>
    <lineage>
        <taxon>Bacteria</taxon>
        <taxon>Pseudomonadati</taxon>
        <taxon>Pseudomonadota</taxon>
        <taxon>Gammaproteobacteria</taxon>
        <taxon>Oceanospirillales</taxon>
        <taxon>Oceanospirillaceae</taxon>
        <taxon>Marinobacterium</taxon>
    </lineage>
</organism>
<dbReference type="EMBL" id="FNVQ01000002">
    <property type="protein sequence ID" value="SEG55436.1"/>
    <property type="molecule type" value="Genomic_DNA"/>
</dbReference>
<dbReference type="InterPro" id="IPR009936">
    <property type="entry name" value="DUF1468"/>
</dbReference>
<evidence type="ECO:0000259" key="2">
    <source>
        <dbReference type="Pfam" id="PF07331"/>
    </source>
</evidence>
<feature type="transmembrane region" description="Helical" evidence="1">
    <location>
        <begin position="116"/>
        <end position="134"/>
    </location>
</feature>
<protein>
    <submittedName>
        <fullName evidence="3">Tripartite tricarboxylate transporter TctB family protein</fullName>
    </submittedName>
</protein>
<dbReference type="AlphaFoldDB" id="A0A1H6B5P8"/>
<evidence type="ECO:0000313" key="4">
    <source>
        <dbReference type="Proteomes" id="UP000236745"/>
    </source>
</evidence>
<keyword evidence="1" id="KW-0472">Membrane</keyword>
<keyword evidence="4" id="KW-1185">Reference proteome</keyword>
<feature type="transmembrane region" description="Helical" evidence="1">
    <location>
        <begin position="42"/>
        <end position="64"/>
    </location>
</feature>
<evidence type="ECO:0000313" key="3">
    <source>
        <dbReference type="EMBL" id="SEG55436.1"/>
    </source>
</evidence>
<evidence type="ECO:0000256" key="1">
    <source>
        <dbReference type="SAM" id="Phobius"/>
    </source>
</evidence>